<gene>
    <name evidence="2" type="ORF">CIAN88_06430</name>
</gene>
<feature type="domain" description="Helix-turn-helix conjugative transposon-like" evidence="1">
    <location>
        <begin position="9"/>
        <end position="64"/>
    </location>
</feature>
<evidence type="ECO:0000313" key="3">
    <source>
        <dbReference type="Proteomes" id="UP000030008"/>
    </source>
</evidence>
<dbReference type="RefSeq" id="WP_044904684.1">
    <property type="nucleotide sequence ID" value="NZ_JQIF01000026.1"/>
</dbReference>
<sequence length="66" mass="7990">MKNEKRIPFEIIEKVVEGEPEAIHNVVCHYRGYMKYLSVFQGHYNSDIQDRLEAQLIQALFKYRFR</sequence>
<protein>
    <submittedName>
        <fullName evidence="2">Transcriptional regulator</fullName>
    </submittedName>
</protein>
<accession>A0A099I9Q2</accession>
<proteinExistence type="predicted"/>
<evidence type="ECO:0000259" key="1">
    <source>
        <dbReference type="Pfam" id="PF12645"/>
    </source>
</evidence>
<dbReference type="Pfam" id="PF12645">
    <property type="entry name" value="HTH_16"/>
    <property type="match status" value="1"/>
</dbReference>
<evidence type="ECO:0000313" key="2">
    <source>
        <dbReference type="EMBL" id="KGJ53912.1"/>
    </source>
</evidence>
<organism evidence="2 3">
    <name type="scientific">Clostridium innocuum</name>
    <dbReference type="NCBI Taxonomy" id="1522"/>
    <lineage>
        <taxon>Bacteria</taxon>
        <taxon>Bacillati</taxon>
        <taxon>Bacillota</taxon>
        <taxon>Clostridia</taxon>
        <taxon>Eubacteriales</taxon>
        <taxon>Clostridiaceae</taxon>
        <taxon>Clostridium</taxon>
    </lineage>
</organism>
<reference evidence="2 3" key="1">
    <citation type="submission" date="2014-08" db="EMBL/GenBank/DDBJ databases">
        <title>Clostridium innocuum, an unnegligible vancomycin-resistant pathogen causing extra-intestinal infections.</title>
        <authorList>
            <person name="Feng Y."/>
            <person name="Chiu C.-H."/>
        </authorList>
    </citation>
    <scope>NUCLEOTIDE SEQUENCE [LARGE SCALE GENOMIC DNA]</scope>
    <source>
        <strain evidence="2 3">AN88</strain>
    </source>
</reference>
<dbReference type="InterPro" id="IPR024760">
    <property type="entry name" value="HTH_dom_conjug_TS-like"/>
</dbReference>
<comment type="caution">
    <text evidence="2">The sequence shown here is derived from an EMBL/GenBank/DDBJ whole genome shotgun (WGS) entry which is preliminary data.</text>
</comment>
<dbReference type="Proteomes" id="UP000030008">
    <property type="component" value="Unassembled WGS sequence"/>
</dbReference>
<dbReference type="AlphaFoldDB" id="A0A099I9Q2"/>
<name>A0A099I9Q2_CLOIN</name>
<dbReference type="EMBL" id="JQIF01000026">
    <property type="protein sequence ID" value="KGJ53912.1"/>
    <property type="molecule type" value="Genomic_DNA"/>
</dbReference>